<accession>A0A2D0N750</accession>
<protein>
    <submittedName>
        <fullName evidence="2">SusD/RagB family nutrient-binding outer membrane lipoprotein</fullName>
    </submittedName>
</protein>
<dbReference type="PROSITE" id="PS51257">
    <property type="entry name" value="PROKAR_LIPOPROTEIN"/>
    <property type="match status" value="1"/>
</dbReference>
<dbReference type="SUPFAM" id="SSF48452">
    <property type="entry name" value="TPR-like"/>
    <property type="match status" value="1"/>
</dbReference>
<sequence length="525" mass="59164">MKKLSILKYLFVLTLFAGCTDDFADLNTNPYQISDESLRQDNNHVGAFFPTMLNNIFGDQIEHNLANESFVRHLGTPTPFVGGVNNTTYYIRWNSYWGRVYGSIFAPARQVLQIAEAENNEVFVAWAKLLRVLAASRLSAYHGPIIYSNYGSTDKVILYDSEPELYNTWFAELDEIVAAFSRNTEFGGMAKFDDSFQGDIGAWIKLANSMRLQLAMRISKVNPSLAKTQGEKAIADPGGLISTTEDNFYIRNYDGFFRPARICFGWGDTRMSATMESVLGGYKDPRVSKYFDPATDNTLYPDHPDFPYKGIRNGAELVAKDDRLAYSTIASAFQTWPARRCFTSSETHFLLAEAALRDWAGAGTAMDHYETGVRESFAEWGAGGVDAYLQDDTSLPLDYDDPKASGDVNDFVSRIKVPVKWDEGEDKEVKLEKIMTQKWLAAVHNTIEIWVDHRRTGYPKLPYNYKNDSNADWGVIPDDDFLRRMPFVNGERNNNPEGVADATQKLGGPDEIGTRLWWDTGGPNF</sequence>
<gene>
    <name evidence="2" type="ORF">CRP01_21955</name>
</gene>
<comment type="caution">
    <text evidence="2">The sequence shown here is derived from an EMBL/GenBank/DDBJ whole genome shotgun (WGS) entry which is preliminary data.</text>
</comment>
<name>A0A2D0N750_FLAN2</name>
<evidence type="ECO:0000256" key="1">
    <source>
        <dbReference type="SAM" id="SignalP"/>
    </source>
</evidence>
<evidence type="ECO:0000313" key="2">
    <source>
        <dbReference type="EMBL" id="PHN04228.1"/>
    </source>
</evidence>
<feature type="chain" id="PRO_5013311116" evidence="1">
    <location>
        <begin position="25"/>
        <end position="525"/>
    </location>
</feature>
<keyword evidence="2" id="KW-0449">Lipoprotein</keyword>
<organism evidence="2 3">
    <name type="scientific">Flavilitoribacter nigricans (strain ATCC 23147 / DSM 23189 / NBRC 102662 / NCIMB 1420 / SS-2)</name>
    <name type="common">Lewinella nigricans</name>
    <dbReference type="NCBI Taxonomy" id="1122177"/>
    <lineage>
        <taxon>Bacteria</taxon>
        <taxon>Pseudomonadati</taxon>
        <taxon>Bacteroidota</taxon>
        <taxon>Saprospiria</taxon>
        <taxon>Saprospirales</taxon>
        <taxon>Lewinellaceae</taxon>
        <taxon>Flavilitoribacter</taxon>
    </lineage>
</organism>
<evidence type="ECO:0000313" key="3">
    <source>
        <dbReference type="Proteomes" id="UP000223913"/>
    </source>
</evidence>
<reference evidence="2 3" key="1">
    <citation type="submission" date="2017-10" db="EMBL/GenBank/DDBJ databases">
        <title>The draft genome sequence of Lewinella nigricans NBRC 102662.</title>
        <authorList>
            <person name="Wang K."/>
        </authorList>
    </citation>
    <scope>NUCLEOTIDE SEQUENCE [LARGE SCALE GENOMIC DNA]</scope>
    <source>
        <strain evidence="2 3">NBRC 102662</strain>
    </source>
</reference>
<dbReference type="Pfam" id="PF12741">
    <property type="entry name" value="SusD-like"/>
    <property type="match status" value="1"/>
</dbReference>
<keyword evidence="1" id="KW-0732">Signal</keyword>
<dbReference type="Gene3D" id="1.25.40.390">
    <property type="match status" value="1"/>
</dbReference>
<dbReference type="EMBL" id="PDUD01000026">
    <property type="protein sequence ID" value="PHN04228.1"/>
    <property type="molecule type" value="Genomic_DNA"/>
</dbReference>
<dbReference type="RefSeq" id="WP_099152254.1">
    <property type="nucleotide sequence ID" value="NZ_PDUD01000026.1"/>
</dbReference>
<dbReference type="InterPro" id="IPR024302">
    <property type="entry name" value="SusD-like"/>
</dbReference>
<keyword evidence="3" id="KW-1185">Reference proteome</keyword>
<dbReference type="InterPro" id="IPR011990">
    <property type="entry name" value="TPR-like_helical_dom_sf"/>
</dbReference>
<dbReference type="OrthoDB" id="725917at2"/>
<dbReference type="Proteomes" id="UP000223913">
    <property type="component" value="Unassembled WGS sequence"/>
</dbReference>
<dbReference type="AlphaFoldDB" id="A0A2D0N750"/>
<feature type="signal peptide" evidence="1">
    <location>
        <begin position="1"/>
        <end position="24"/>
    </location>
</feature>
<proteinExistence type="predicted"/>